<feature type="non-terminal residue" evidence="1">
    <location>
        <position position="93"/>
    </location>
</feature>
<dbReference type="EMBL" id="JAMZMK010005795">
    <property type="protein sequence ID" value="KAI7751872.1"/>
    <property type="molecule type" value="Genomic_DNA"/>
</dbReference>
<keyword evidence="2" id="KW-1185">Reference proteome</keyword>
<comment type="caution">
    <text evidence="1">The sequence shown here is derived from an EMBL/GenBank/DDBJ whole genome shotgun (WGS) entry which is preliminary data.</text>
</comment>
<feature type="non-terminal residue" evidence="1">
    <location>
        <position position="1"/>
    </location>
</feature>
<reference evidence="1" key="1">
    <citation type="submission" date="2022-06" db="EMBL/GenBank/DDBJ databases">
        <title>Uncovering the hologenomic basis of an extraordinary plant invasion.</title>
        <authorList>
            <person name="Bieker V.C."/>
            <person name="Martin M.D."/>
            <person name="Gilbert T."/>
            <person name="Hodgins K."/>
            <person name="Battlay P."/>
            <person name="Petersen B."/>
            <person name="Wilson J."/>
        </authorList>
    </citation>
    <scope>NUCLEOTIDE SEQUENCE</scope>
    <source>
        <strain evidence="1">AA19_3_7</strain>
        <tissue evidence="1">Leaf</tissue>
    </source>
</reference>
<evidence type="ECO:0000313" key="1">
    <source>
        <dbReference type="EMBL" id="KAI7751872.1"/>
    </source>
</evidence>
<proteinExistence type="predicted"/>
<evidence type="ECO:0000313" key="2">
    <source>
        <dbReference type="Proteomes" id="UP001206925"/>
    </source>
</evidence>
<dbReference type="AlphaFoldDB" id="A0AAD5GQS1"/>
<organism evidence="1 2">
    <name type="scientific">Ambrosia artemisiifolia</name>
    <name type="common">Common ragweed</name>
    <dbReference type="NCBI Taxonomy" id="4212"/>
    <lineage>
        <taxon>Eukaryota</taxon>
        <taxon>Viridiplantae</taxon>
        <taxon>Streptophyta</taxon>
        <taxon>Embryophyta</taxon>
        <taxon>Tracheophyta</taxon>
        <taxon>Spermatophyta</taxon>
        <taxon>Magnoliopsida</taxon>
        <taxon>eudicotyledons</taxon>
        <taxon>Gunneridae</taxon>
        <taxon>Pentapetalae</taxon>
        <taxon>asterids</taxon>
        <taxon>campanulids</taxon>
        <taxon>Asterales</taxon>
        <taxon>Asteraceae</taxon>
        <taxon>Asteroideae</taxon>
        <taxon>Heliantheae alliance</taxon>
        <taxon>Heliantheae</taxon>
        <taxon>Ambrosia</taxon>
    </lineage>
</organism>
<name>A0AAD5GQS1_AMBAR</name>
<sequence>HSVTGGVFRHDYILRYHHPMGSYEALRLNKVIFRIGWEDLNNQWVPNDMIRLQRGLVIKQKLMTYELSHSLVVETSTDSHARLLLRTSLWIFK</sequence>
<accession>A0AAD5GQS1</accession>
<dbReference type="Proteomes" id="UP001206925">
    <property type="component" value="Unassembled WGS sequence"/>
</dbReference>
<protein>
    <submittedName>
        <fullName evidence="1">Uncharacterized protein</fullName>
    </submittedName>
</protein>
<gene>
    <name evidence="1" type="ORF">M8C21_015494</name>
</gene>